<sequence length="463" mass="48822">MFVAMNRLIGVMVFVLICGSALSQGVRSLGMAGLVLPGPEAAYLNPAYAAYPAGQYGRDQGFRLPVGLLGLLLRPESSPLPALSGLSNLTNENSPFDLLTFYDQFTYLNEFLINPASSKAFINPDTGYPEIQISVEANKIQVTDYRGNPIPLDLGLGSQASISTTKALTPTPLLRVPLALENNLYLDFGLYAGGFGLGLSPNDNLRQALRNNQLQSNTEYALILDTSAQAGISVGFGYATRLPDLPIPDLGSARLYVGTRGEAFYGLAYLEGNLSIGVQTDAQGRIDPNQPPVYRGTAFYTIPGNGSGFGARADLGVAVEVQGTTVGLGIRNALGYTRWIGTELQWSGSSMSPTSAPGERSSFGFVPAFFLNAATQVPLETGSLMVGGDLGYEGSLYGRVGGEYSLGPTRLRAGLGFDNGFRFGLGAGFVGPGFSLDTALTTHRAPIVGNTVFGIALSLGFNF</sequence>
<reference evidence="1" key="1">
    <citation type="journal article" date="2020" name="mSystems">
        <title>Genome- and Community-Level Interaction Insights into Carbon Utilization and Element Cycling Functions of Hydrothermarchaeota in Hydrothermal Sediment.</title>
        <authorList>
            <person name="Zhou Z."/>
            <person name="Liu Y."/>
            <person name="Xu W."/>
            <person name="Pan J."/>
            <person name="Luo Z.H."/>
            <person name="Li M."/>
        </authorList>
    </citation>
    <scope>NUCLEOTIDE SEQUENCE [LARGE SCALE GENOMIC DNA]</scope>
    <source>
        <strain evidence="1">SpSt-524</strain>
    </source>
</reference>
<name>A0A7C3HEV2_MEIRU</name>
<comment type="caution">
    <text evidence="1">The sequence shown here is derived from an EMBL/GenBank/DDBJ whole genome shotgun (WGS) entry which is preliminary data.</text>
</comment>
<gene>
    <name evidence="1" type="ORF">ENS82_12535</name>
</gene>
<accession>A0A7C3HEV2</accession>
<proteinExistence type="predicted"/>
<evidence type="ECO:0000313" key="1">
    <source>
        <dbReference type="EMBL" id="HFG21516.1"/>
    </source>
</evidence>
<protein>
    <submittedName>
        <fullName evidence="1">TetR family transcriptional regulator</fullName>
    </submittedName>
</protein>
<dbReference type="EMBL" id="DSWI01000031">
    <property type="protein sequence ID" value="HFG21516.1"/>
    <property type="molecule type" value="Genomic_DNA"/>
</dbReference>
<dbReference type="AlphaFoldDB" id="A0A7C3HEV2"/>
<organism evidence="1">
    <name type="scientific">Meiothermus ruber</name>
    <dbReference type="NCBI Taxonomy" id="277"/>
    <lineage>
        <taxon>Bacteria</taxon>
        <taxon>Thermotogati</taxon>
        <taxon>Deinococcota</taxon>
        <taxon>Deinococci</taxon>
        <taxon>Thermales</taxon>
        <taxon>Thermaceae</taxon>
        <taxon>Meiothermus</taxon>
    </lineage>
</organism>